<evidence type="ECO:0000256" key="10">
    <source>
        <dbReference type="ARBA" id="ARBA00024686"/>
    </source>
</evidence>
<feature type="signal peptide" evidence="12">
    <location>
        <begin position="1"/>
        <end position="23"/>
    </location>
</feature>
<dbReference type="PROSITE" id="PS50213">
    <property type="entry name" value="FAS1"/>
    <property type="match status" value="1"/>
</dbReference>
<proteinExistence type="inferred from homology"/>
<evidence type="ECO:0000256" key="2">
    <source>
        <dbReference type="ARBA" id="ARBA00007843"/>
    </source>
</evidence>
<dbReference type="InterPro" id="IPR036378">
    <property type="entry name" value="FAS1_dom_sf"/>
</dbReference>
<feature type="region of interest" description="Disordered" evidence="11">
    <location>
        <begin position="180"/>
        <end position="255"/>
    </location>
</feature>
<keyword evidence="7" id="KW-0472">Membrane</keyword>
<keyword evidence="15" id="KW-1185">Reference proteome</keyword>
<feature type="compositionally biased region" description="Low complexity" evidence="11">
    <location>
        <begin position="219"/>
        <end position="241"/>
    </location>
</feature>
<dbReference type="PANTHER" id="PTHR32382">
    <property type="entry name" value="FASCICLIN-LIKE ARABINOGALACTAN PROTEIN"/>
    <property type="match status" value="1"/>
</dbReference>
<dbReference type="SUPFAM" id="SSF82153">
    <property type="entry name" value="FAS1 domain"/>
    <property type="match status" value="1"/>
</dbReference>
<reference evidence="14 15" key="1">
    <citation type="journal article" date="2018" name="Proc. Natl. Acad. Sci. U.S.A.">
        <title>Draft genome sequence of Camellia sinensis var. sinensis provides insights into the evolution of the tea genome and tea quality.</title>
        <authorList>
            <person name="Wei C."/>
            <person name="Yang H."/>
            <person name="Wang S."/>
            <person name="Zhao J."/>
            <person name="Liu C."/>
            <person name="Gao L."/>
            <person name="Xia E."/>
            <person name="Lu Y."/>
            <person name="Tai Y."/>
            <person name="She G."/>
            <person name="Sun J."/>
            <person name="Cao H."/>
            <person name="Tong W."/>
            <person name="Gao Q."/>
            <person name="Li Y."/>
            <person name="Deng W."/>
            <person name="Jiang X."/>
            <person name="Wang W."/>
            <person name="Chen Q."/>
            <person name="Zhang S."/>
            <person name="Li H."/>
            <person name="Wu J."/>
            <person name="Wang P."/>
            <person name="Li P."/>
            <person name="Shi C."/>
            <person name="Zheng F."/>
            <person name="Jian J."/>
            <person name="Huang B."/>
            <person name="Shan D."/>
            <person name="Shi M."/>
            <person name="Fang C."/>
            <person name="Yue Y."/>
            <person name="Li F."/>
            <person name="Li D."/>
            <person name="Wei S."/>
            <person name="Han B."/>
            <person name="Jiang C."/>
            <person name="Yin Y."/>
            <person name="Xia T."/>
            <person name="Zhang Z."/>
            <person name="Bennetzen J.L."/>
            <person name="Zhao S."/>
            <person name="Wan X."/>
        </authorList>
    </citation>
    <scope>NUCLEOTIDE SEQUENCE [LARGE SCALE GENOMIC DNA]</scope>
    <source>
        <strain evidence="15">cv. Shuchazao</strain>
        <tissue evidence="14">Leaf</tissue>
    </source>
</reference>
<comment type="similarity">
    <text evidence="2">Belongs to the fasciclin-like AGP family.</text>
</comment>
<evidence type="ECO:0000256" key="9">
    <source>
        <dbReference type="ARBA" id="ARBA00023288"/>
    </source>
</evidence>
<dbReference type="PANTHER" id="PTHR32382:SF6">
    <property type="entry name" value="FASCICLIN-LIKE ARABINOGALACTAN PROTEIN 14"/>
    <property type="match status" value="1"/>
</dbReference>
<evidence type="ECO:0000313" key="15">
    <source>
        <dbReference type="Proteomes" id="UP000306102"/>
    </source>
</evidence>
<dbReference type="Pfam" id="PF02469">
    <property type="entry name" value="Fasciclin"/>
    <property type="match status" value="1"/>
</dbReference>
<feature type="compositionally biased region" description="Pro residues" evidence="11">
    <location>
        <begin position="198"/>
        <end position="210"/>
    </location>
</feature>
<protein>
    <recommendedName>
        <fullName evidence="13">FAS1 domain-containing protein</fullName>
    </recommendedName>
</protein>
<sequence>MSPKSSLLVILSSFLLFSSAATAFNITKLLDRFPNYSTFNSLLSQTGLANQINARQTITVLAVHNDAMGALSSKPVDVAGRILSVHVILDYYDIPKLQQLSKKSSIVTTLYQASGIASTQQGFLNITDLPNREVGFASAIKGSHLDVKLVNLVAAQPYNVSVLQVSGIIVTPGIDGNFTAPPKKAPAPAPSKAKKAPSPSPVGTPTPTPSPAADETADSPTESPAEAPVSSPPVSADAPAADGKEADAPAPSKSSAMRFAASGLVSGLVVALASAL</sequence>
<keyword evidence="9" id="KW-0449">Lipoprotein</keyword>
<evidence type="ECO:0000256" key="4">
    <source>
        <dbReference type="ARBA" id="ARBA00022622"/>
    </source>
</evidence>
<evidence type="ECO:0000313" key="14">
    <source>
        <dbReference type="EMBL" id="THG00973.1"/>
    </source>
</evidence>
<keyword evidence="8" id="KW-0325">Glycoprotein</keyword>
<dbReference type="Gene3D" id="2.30.180.10">
    <property type="entry name" value="FAS1 domain"/>
    <property type="match status" value="1"/>
</dbReference>
<comment type="function">
    <text evidence="10">May be a cell surface adhesion protein.</text>
</comment>
<keyword evidence="3" id="KW-1003">Cell membrane</keyword>
<gene>
    <name evidence="14" type="ORF">TEA_001376</name>
</gene>
<feature type="domain" description="FAS1" evidence="13">
    <location>
        <begin position="23"/>
        <end position="154"/>
    </location>
</feature>
<feature type="chain" id="PRO_5020868904" description="FAS1 domain-containing protein" evidence="12">
    <location>
        <begin position="24"/>
        <end position="276"/>
    </location>
</feature>
<organism evidence="14 15">
    <name type="scientific">Camellia sinensis var. sinensis</name>
    <name type="common">China tea</name>
    <dbReference type="NCBI Taxonomy" id="542762"/>
    <lineage>
        <taxon>Eukaryota</taxon>
        <taxon>Viridiplantae</taxon>
        <taxon>Streptophyta</taxon>
        <taxon>Embryophyta</taxon>
        <taxon>Tracheophyta</taxon>
        <taxon>Spermatophyta</taxon>
        <taxon>Magnoliopsida</taxon>
        <taxon>eudicotyledons</taxon>
        <taxon>Gunneridae</taxon>
        <taxon>Pentapetalae</taxon>
        <taxon>asterids</taxon>
        <taxon>Ericales</taxon>
        <taxon>Theaceae</taxon>
        <taxon>Camellia</taxon>
    </lineage>
</organism>
<comment type="caution">
    <text evidence="14">The sequence shown here is derived from an EMBL/GenBank/DDBJ whole genome shotgun (WGS) entry which is preliminary data.</text>
</comment>
<evidence type="ECO:0000256" key="5">
    <source>
        <dbReference type="ARBA" id="ARBA00022729"/>
    </source>
</evidence>
<dbReference type="STRING" id="542762.A0A4S4DE90"/>
<keyword evidence="4" id="KW-0336">GPI-anchor</keyword>
<evidence type="ECO:0000256" key="6">
    <source>
        <dbReference type="ARBA" id="ARBA00022974"/>
    </source>
</evidence>
<dbReference type="InterPro" id="IPR033254">
    <property type="entry name" value="Plant_FLA"/>
</dbReference>
<dbReference type="Proteomes" id="UP000306102">
    <property type="component" value="Unassembled WGS sequence"/>
</dbReference>
<keyword evidence="6" id="KW-0654">Proteoglycan</keyword>
<evidence type="ECO:0000256" key="7">
    <source>
        <dbReference type="ARBA" id="ARBA00023136"/>
    </source>
</evidence>
<dbReference type="EMBL" id="SDRB02011558">
    <property type="protein sequence ID" value="THG00973.1"/>
    <property type="molecule type" value="Genomic_DNA"/>
</dbReference>
<dbReference type="FunFam" id="2.30.180.10:FF:000015">
    <property type="entry name" value="Fasciclin-like arabinogalactan protein 3"/>
    <property type="match status" value="1"/>
</dbReference>
<name>A0A4S4DE90_CAMSN</name>
<keyword evidence="5 12" id="KW-0732">Signal</keyword>
<evidence type="ECO:0000259" key="13">
    <source>
        <dbReference type="PROSITE" id="PS50213"/>
    </source>
</evidence>
<evidence type="ECO:0000256" key="11">
    <source>
        <dbReference type="SAM" id="MobiDB-lite"/>
    </source>
</evidence>
<evidence type="ECO:0000256" key="3">
    <source>
        <dbReference type="ARBA" id="ARBA00022475"/>
    </source>
</evidence>
<dbReference type="GO" id="GO:0005886">
    <property type="term" value="C:plasma membrane"/>
    <property type="evidence" value="ECO:0007669"/>
    <property type="project" value="UniProtKB-SubCell"/>
</dbReference>
<evidence type="ECO:0000256" key="8">
    <source>
        <dbReference type="ARBA" id="ARBA00023180"/>
    </source>
</evidence>
<dbReference type="InterPro" id="IPR000782">
    <property type="entry name" value="FAS1_domain"/>
</dbReference>
<comment type="subcellular location">
    <subcellularLocation>
        <location evidence="1">Cell membrane</location>
        <topology evidence="1">Lipid-anchor</topology>
        <topology evidence="1">GPI-anchor</topology>
    </subcellularLocation>
</comment>
<dbReference type="GO" id="GO:0098552">
    <property type="term" value="C:side of membrane"/>
    <property type="evidence" value="ECO:0007669"/>
    <property type="project" value="UniProtKB-KW"/>
</dbReference>
<evidence type="ECO:0000256" key="12">
    <source>
        <dbReference type="SAM" id="SignalP"/>
    </source>
</evidence>
<dbReference type="AlphaFoldDB" id="A0A4S4DE90"/>
<evidence type="ECO:0000256" key="1">
    <source>
        <dbReference type="ARBA" id="ARBA00004609"/>
    </source>
</evidence>
<accession>A0A4S4DE90</accession>